<evidence type="ECO:0000313" key="3">
    <source>
        <dbReference type="EMBL" id="GDY74662.1"/>
    </source>
</evidence>
<reference evidence="3 4" key="1">
    <citation type="submission" date="2019-04" db="EMBL/GenBank/DDBJ databases">
        <title>Draft genome sequences of Streptomyces avermitilis ATCC 31267.</title>
        <authorList>
            <person name="Komaki H."/>
            <person name="Tamura T."/>
            <person name="Hosoyama A."/>
        </authorList>
    </citation>
    <scope>NUCLEOTIDE SEQUENCE [LARGE SCALE GENOMIC DNA]</scope>
    <source>
        <strain evidence="3 4">ATCC 31267</strain>
    </source>
</reference>
<proteinExistence type="predicted"/>
<protein>
    <submittedName>
        <fullName evidence="2">Uncharacterized protein</fullName>
    </submittedName>
</protein>
<evidence type="ECO:0000256" key="1">
    <source>
        <dbReference type="SAM" id="MobiDB-lite"/>
    </source>
</evidence>
<feature type="region of interest" description="Disordered" evidence="1">
    <location>
        <begin position="1"/>
        <end position="62"/>
    </location>
</feature>
<name>A0A4D4LUX2_STRAX</name>
<dbReference type="EMBL" id="BJHY01000001">
    <property type="protein sequence ID" value="GDY74662.1"/>
    <property type="molecule type" value="Genomic_DNA"/>
</dbReference>
<dbReference type="EMBL" id="BJHX01000001">
    <property type="protein sequence ID" value="GDY65132.1"/>
    <property type="molecule type" value="Genomic_DNA"/>
</dbReference>
<comment type="caution">
    <text evidence="2">The sequence shown here is derived from an EMBL/GenBank/DDBJ whole genome shotgun (WGS) entry which is preliminary data.</text>
</comment>
<dbReference type="Proteomes" id="UP000299211">
    <property type="component" value="Unassembled WGS sequence"/>
</dbReference>
<evidence type="ECO:0000313" key="5">
    <source>
        <dbReference type="Proteomes" id="UP000302139"/>
    </source>
</evidence>
<evidence type="ECO:0000313" key="2">
    <source>
        <dbReference type="EMBL" id="GDY65132.1"/>
    </source>
</evidence>
<dbReference type="AlphaFoldDB" id="A0A4D4LUX2"/>
<evidence type="ECO:0000313" key="4">
    <source>
        <dbReference type="Proteomes" id="UP000299211"/>
    </source>
</evidence>
<dbReference type="Proteomes" id="UP000302139">
    <property type="component" value="Unassembled WGS sequence"/>
</dbReference>
<organism evidence="2 5">
    <name type="scientific">Streptomyces avermitilis</name>
    <dbReference type="NCBI Taxonomy" id="33903"/>
    <lineage>
        <taxon>Bacteria</taxon>
        <taxon>Bacillati</taxon>
        <taxon>Actinomycetota</taxon>
        <taxon>Actinomycetes</taxon>
        <taxon>Kitasatosporales</taxon>
        <taxon>Streptomycetaceae</taxon>
        <taxon>Streptomyces</taxon>
    </lineage>
</organism>
<sequence>MAPGGLDVPRDGPPHRLAGACRPDRTKDTGPAEAQSAGPVSVAFCPTGVPGERRPPNRPSVAGLDEALAGRIGFTRARRGTRAVSVSADR</sequence>
<accession>A0A4D4LUX2</accession>
<gene>
    <name evidence="2" type="ORF">SAV14893_045250</name>
    <name evidence="3" type="ORF">SAV31267_041470</name>
</gene>
<reference evidence="2 5" key="2">
    <citation type="submission" date="2019-04" db="EMBL/GenBank/DDBJ databases">
        <title>Draft genome sequences of Streptomyces avermitilis NBRC 14893.</title>
        <authorList>
            <person name="Komaki H."/>
            <person name="Tamura T."/>
            <person name="Hosoyama A."/>
        </authorList>
    </citation>
    <scope>NUCLEOTIDE SEQUENCE [LARGE SCALE GENOMIC DNA]</scope>
    <source>
        <strain evidence="2 5">NBRC 14893</strain>
    </source>
</reference>